<proteinExistence type="predicted"/>
<dbReference type="EMBL" id="JACIFO010000002">
    <property type="protein sequence ID" value="MBB4118321.1"/>
    <property type="molecule type" value="Genomic_DNA"/>
</dbReference>
<name>A0A840EMM4_9FLAO</name>
<comment type="caution">
    <text evidence="4">The sequence shown here is derived from an EMBL/GenBank/DDBJ whole genome shotgun (WGS) entry which is preliminary data.</text>
</comment>
<accession>A0A840EMM4</accession>
<reference evidence="4 5" key="1">
    <citation type="submission" date="2020-08" db="EMBL/GenBank/DDBJ databases">
        <title>Genomic Encyclopedia of Type Strains, Phase IV (KMG-IV): sequencing the most valuable type-strain genomes for metagenomic binning, comparative biology and taxonomic classification.</title>
        <authorList>
            <person name="Goeker M."/>
        </authorList>
    </citation>
    <scope>NUCLEOTIDE SEQUENCE [LARGE SCALE GENOMIC DNA]</scope>
    <source>
        <strain evidence="4 5">DSM 29568</strain>
    </source>
</reference>
<dbReference type="AlphaFoldDB" id="A0A840EMM4"/>
<dbReference type="InterPro" id="IPR036390">
    <property type="entry name" value="WH_DNA-bd_sf"/>
</dbReference>
<dbReference type="InterPro" id="IPR052362">
    <property type="entry name" value="HTH-GbsR_regulator"/>
</dbReference>
<dbReference type="GO" id="GO:0003677">
    <property type="term" value="F:DNA binding"/>
    <property type="evidence" value="ECO:0007669"/>
    <property type="project" value="UniProtKB-KW"/>
</dbReference>
<sequence length="157" mass="18192">MNQISTEKKKQIETIGLYFEKELDLTPLTARILGLLIVASSDGLSFDQITEVSCASKSSVSTSVNLLLQLKAIEYFTKPNDRKRYFRASSNHLYLMLIDELDEVNKGIDIIDTIIDYNKEKKVERYQQIRLIFREYLSKHQKNIQETLDKISAIKNN</sequence>
<protein>
    <submittedName>
        <fullName evidence="4">DNA-binding transcriptional regulator GbsR (MarR family)</fullName>
    </submittedName>
</protein>
<dbReference type="PANTHER" id="PTHR38465:SF2">
    <property type="entry name" value="HTH-TYPE TRANSCRIPTIONAL REGULATOR MMPR5"/>
    <property type="match status" value="1"/>
</dbReference>
<evidence type="ECO:0000256" key="3">
    <source>
        <dbReference type="ARBA" id="ARBA00023163"/>
    </source>
</evidence>
<keyword evidence="2 4" id="KW-0238">DNA-binding</keyword>
<keyword evidence="3" id="KW-0804">Transcription</keyword>
<evidence type="ECO:0000313" key="5">
    <source>
        <dbReference type="Proteomes" id="UP000553034"/>
    </source>
</evidence>
<dbReference type="Gene3D" id="1.10.10.10">
    <property type="entry name" value="Winged helix-like DNA-binding domain superfamily/Winged helix DNA-binding domain"/>
    <property type="match status" value="1"/>
</dbReference>
<keyword evidence="1" id="KW-0805">Transcription regulation</keyword>
<organism evidence="4 5">
    <name type="scientific">Mesonia hippocampi</name>
    <dbReference type="NCBI Taxonomy" id="1628250"/>
    <lineage>
        <taxon>Bacteria</taxon>
        <taxon>Pseudomonadati</taxon>
        <taxon>Bacteroidota</taxon>
        <taxon>Flavobacteriia</taxon>
        <taxon>Flavobacteriales</taxon>
        <taxon>Flavobacteriaceae</taxon>
        <taxon>Mesonia</taxon>
    </lineage>
</organism>
<dbReference type="RefSeq" id="WP_183476215.1">
    <property type="nucleotide sequence ID" value="NZ_JACIFO010000002.1"/>
</dbReference>
<dbReference type="PANTHER" id="PTHR38465">
    <property type="entry name" value="HTH-TYPE TRANSCRIPTIONAL REGULATOR MJ1563-RELATED"/>
    <property type="match status" value="1"/>
</dbReference>
<dbReference type="SUPFAM" id="SSF46785">
    <property type="entry name" value="Winged helix' DNA-binding domain"/>
    <property type="match status" value="1"/>
</dbReference>
<keyword evidence="5" id="KW-1185">Reference proteome</keyword>
<evidence type="ECO:0000313" key="4">
    <source>
        <dbReference type="EMBL" id="MBB4118321.1"/>
    </source>
</evidence>
<evidence type="ECO:0000256" key="1">
    <source>
        <dbReference type="ARBA" id="ARBA00023015"/>
    </source>
</evidence>
<evidence type="ECO:0000256" key="2">
    <source>
        <dbReference type="ARBA" id="ARBA00023125"/>
    </source>
</evidence>
<gene>
    <name evidence="4" type="ORF">GGR32_000595</name>
</gene>
<dbReference type="InterPro" id="IPR036388">
    <property type="entry name" value="WH-like_DNA-bd_sf"/>
</dbReference>
<dbReference type="Proteomes" id="UP000553034">
    <property type="component" value="Unassembled WGS sequence"/>
</dbReference>